<keyword evidence="2 5" id="KW-0812">Transmembrane</keyword>
<reference evidence="7" key="1">
    <citation type="submission" date="2019-01" db="EMBL/GenBank/DDBJ databases">
        <title>Draft genomes of a novel of Sporanaerobacter strains.</title>
        <authorList>
            <person name="Ma S."/>
        </authorList>
    </citation>
    <scope>NUCLEOTIDE SEQUENCE [LARGE SCALE GENOMIC DNA]</scope>
    <source>
        <strain evidence="7">NJN-17</strain>
    </source>
</reference>
<keyword evidence="4 5" id="KW-0472">Membrane</keyword>
<keyword evidence="7" id="KW-1185">Reference proteome</keyword>
<feature type="transmembrane region" description="Helical" evidence="5">
    <location>
        <begin position="96"/>
        <end position="118"/>
    </location>
</feature>
<evidence type="ECO:0000313" key="7">
    <source>
        <dbReference type="Proteomes" id="UP000287969"/>
    </source>
</evidence>
<organism evidence="6 7">
    <name type="scientific">Acidilutibacter cellobiosedens</name>
    <dbReference type="NCBI Taxonomy" id="2507161"/>
    <lineage>
        <taxon>Bacteria</taxon>
        <taxon>Bacillati</taxon>
        <taxon>Bacillota</taxon>
        <taxon>Tissierellia</taxon>
        <taxon>Tissierellales</taxon>
        <taxon>Acidilutibacteraceae</taxon>
        <taxon>Acidilutibacter</taxon>
    </lineage>
</organism>
<feature type="transmembrane region" description="Helical" evidence="5">
    <location>
        <begin position="138"/>
        <end position="164"/>
    </location>
</feature>
<evidence type="ECO:0000256" key="4">
    <source>
        <dbReference type="ARBA" id="ARBA00023136"/>
    </source>
</evidence>
<keyword evidence="3 5" id="KW-1133">Transmembrane helix</keyword>
<dbReference type="Proteomes" id="UP000287969">
    <property type="component" value="Chromosome"/>
</dbReference>
<feature type="transmembrane region" description="Helical" evidence="5">
    <location>
        <begin position="57"/>
        <end position="75"/>
    </location>
</feature>
<dbReference type="InterPro" id="IPR003825">
    <property type="entry name" value="Colicin-V_CvpA"/>
</dbReference>
<evidence type="ECO:0000256" key="1">
    <source>
        <dbReference type="ARBA" id="ARBA00004141"/>
    </source>
</evidence>
<dbReference type="KEGG" id="spoa:EQM13_00095"/>
<dbReference type="RefSeq" id="WP_071140551.1">
    <property type="nucleotide sequence ID" value="NZ_CP035282.1"/>
</dbReference>
<evidence type="ECO:0000313" key="6">
    <source>
        <dbReference type="EMBL" id="QAT60082.1"/>
    </source>
</evidence>
<dbReference type="Pfam" id="PF02674">
    <property type="entry name" value="Colicin_V"/>
    <property type="match status" value="1"/>
</dbReference>
<name>A0A410Q805_9FIRM</name>
<evidence type="ECO:0000256" key="2">
    <source>
        <dbReference type="ARBA" id="ARBA00022692"/>
    </source>
</evidence>
<dbReference type="AlphaFoldDB" id="A0A410Q805"/>
<evidence type="ECO:0000256" key="5">
    <source>
        <dbReference type="SAM" id="Phobius"/>
    </source>
</evidence>
<dbReference type="EMBL" id="CP035282">
    <property type="protein sequence ID" value="QAT60082.1"/>
    <property type="molecule type" value="Genomic_DNA"/>
</dbReference>
<proteinExistence type="predicted"/>
<accession>A0A410Q805</accession>
<dbReference type="PANTHER" id="PTHR37306:SF1">
    <property type="entry name" value="COLICIN V PRODUCTION PROTEIN"/>
    <property type="match status" value="1"/>
</dbReference>
<dbReference type="GO" id="GO:0016020">
    <property type="term" value="C:membrane"/>
    <property type="evidence" value="ECO:0007669"/>
    <property type="project" value="UniProtKB-SubCell"/>
</dbReference>
<protein>
    <submittedName>
        <fullName evidence="6">CvpA family protein</fullName>
    </submittedName>
</protein>
<dbReference type="OrthoDB" id="1707939at2"/>
<sequence>MNWLDLLILFIIIYNIFKGLSLGFIKSVFYLIQFILAILLTKRYYPVLYGYIINNPHVYDIFKNILGIIIKILFFSKIEKDPTFLTDIISKGVINIVINVVSILIVYMIVRFLLGLVLNIVSGIFKVPVLRQLDKIGGFLFGIIKGMVIVYIIFALLSPITYIFPDGKISKGIDESILSEYFIHQNFIRDFFDSNDFI</sequence>
<evidence type="ECO:0000256" key="3">
    <source>
        <dbReference type="ARBA" id="ARBA00022989"/>
    </source>
</evidence>
<comment type="subcellular location">
    <subcellularLocation>
        <location evidence="1">Membrane</location>
        <topology evidence="1">Multi-pass membrane protein</topology>
    </subcellularLocation>
</comment>
<gene>
    <name evidence="6" type="ORF">EQM13_00095</name>
</gene>
<dbReference type="PANTHER" id="PTHR37306">
    <property type="entry name" value="COLICIN V PRODUCTION PROTEIN"/>
    <property type="match status" value="1"/>
</dbReference>
<feature type="transmembrane region" description="Helical" evidence="5">
    <location>
        <begin position="6"/>
        <end position="23"/>
    </location>
</feature>
<dbReference type="GO" id="GO:0009403">
    <property type="term" value="P:toxin biosynthetic process"/>
    <property type="evidence" value="ECO:0007669"/>
    <property type="project" value="InterPro"/>
</dbReference>